<dbReference type="SUPFAM" id="SSF55718">
    <property type="entry name" value="SCP-like"/>
    <property type="match status" value="2"/>
</dbReference>
<dbReference type="PANTHER" id="PTHR10094:SF25">
    <property type="entry name" value="SCP2 STEROL-BINDING DOMAIN-CONTAINING PROTEIN 1"/>
    <property type="match status" value="1"/>
</dbReference>
<reference evidence="2" key="2">
    <citation type="journal article" date="2023" name="Microbiol Resour">
        <title>Decontamination and Annotation of the Draft Genome Sequence of the Oomycete Lagenidium giganteum ARSEF 373.</title>
        <authorList>
            <person name="Morgan W.R."/>
            <person name="Tartar A."/>
        </authorList>
    </citation>
    <scope>NUCLEOTIDE SEQUENCE</scope>
    <source>
        <strain evidence="2">ARSEF 373</strain>
    </source>
</reference>
<dbReference type="EMBL" id="DAKRPA010000009">
    <property type="protein sequence ID" value="DBA04300.1"/>
    <property type="molecule type" value="Genomic_DNA"/>
</dbReference>
<dbReference type="GO" id="GO:0005829">
    <property type="term" value="C:cytosol"/>
    <property type="evidence" value="ECO:0007669"/>
    <property type="project" value="TreeGrafter"/>
</dbReference>
<organism evidence="2 3">
    <name type="scientific">Lagenidium giganteum</name>
    <dbReference type="NCBI Taxonomy" id="4803"/>
    <lineage>
        <taxon>Eukaryota</taxon>
        <taxon>Sar</taxon>
        <taxon>Stramenopiles</taxon>
        <taxon>Oomycota</taxon>
        <taxon>Peronosporomycetes</taxon>
        <taxon>Pythiales</taxon>
        <taxon>Pythiaceae</taxon>
    </lineage>
</organism>
<dbReference type="InterPro" id="IPR003033">
    <property type="entry name" value="SCP2_sterol-bd_dom"/>
</dbReference>
<gene>
    <name evidence="2" type="ORF">N0F65_002062</name>
</gene>
<proteinExistence type="predicted"/>
<sequence length="251" mass="26057">MAQTAAQVFQLMGSAVKEVGPSLVPKVKGVIKFDVSGAGMWLVDLKNGSGNVSSSSASDKADLTITLSEANFIQLIEGKLNPQQAFMKGLVKLKGNMGLAMKLNVVIAATRDFIKKNGGASAGAAAPAAKVAAPAASGSLKSAELFRQIGEAVQKDGDNLKKKVNGIYQFNITPGGAWNLDLKSASPSLTEEAKKADVTITVSDDDFVAIASGKLNAQQAFMKGKLKLKGNMALATKLSVVFSTLKPSSKL</sequence>
<dbReference type="Proteomes" id="UP001146120">
    <property type="component" value="Unassembled WGS sequence"/>
</dbReference>
<protein>
    <recommendedName>
        <fullName evidence="1">SCP2 domain-containing protein</fullName>
    </recommendedName>
</protein>
<name>A0AAV2ZEB3_9STRA</name>
<dbReference type="PANTHER" id="PTHR10094">
    <property type="entry name" value="STEROL CARRIER PROTEIN 2 SCP-2 FAMILY PROTEIN"/>
    <property type="match status" value="1"/>
</dbReference>
<keyword evidence="3" id="KW-1185">Reference proteome</keyword>
<feature type="domain" description="SCP2" evidence="1">
    <location>
        <begin position="148"/>
        <end position="242"/>
    </location>
</feature>
<dbReference type="InterPro" id="IPR036527">
    <property type="entry name" value="SCP2_sterol-bd_dom_sf"/>
</dbReference>
<evidence type="ECO:0000259" key="1">
    <source>
        <dbReference type="Pfam" id="PF02036"/>
    </source>
</evidence>
<evidence type="ECO:0000313" key="2">
    <source>
        <dbReference type="EMBL" id="DBA04300.1"/>
    </source>
</evidence>
<reference evidence="2" key="1">
    <citation type="submission" date="2022-11" db="EMBL/GenBank/DDBJ databases">
        <authorList>
            <person name="Morgan W.R."/>
            <person name="Tartar A."/>
        </authorList>
    </citation>
    <scope>NUCLEOTIDE SEQUENCE</scope>
    <source>
        <strain evidence="2">ARSEF 373</strain>
    </source>
</reference>
<evidence type="ECO:0000313" key="3">
    <source>
        <dbReference type="Proteomes" id="UP001146120"/>
    </source>
</evidence>
<dbReference type="Gene3D" id="3.30.1050.10">
    <property type="entry name" value="SCP2 sterol-binding domain"/>
    <property type="match status" value="2"/>
</dbReference>
<feature type="domain" description="SCP2" evidence="1">
    <location>
        <begin position="20"/>
        <end position="106"/>
    </location>
</feature>
<dbReference type="Pfam" id="PF02036">
    <property type="entry name" value="SCP2"/>
    <property type="match status" value="2"/>
</dbReference>
<comment type="caution">
    <text evidence="2">The sequence shown here is derived from an EMBL/GenBank/DDBJ whole genome shotgun (WGS) entry which is preliminary data.</text>
</comment>
<dbReference type="AlphaFoldDB" id="A0AAV2ZEB3"/>
<accession>A0AAV2ZEB3</accession>